<organism evidence="5 6">
    <name type="scientific">Aurantiacibacter arachoides</name>
    <dbReference type="NCBI Taxonomy" id="1850444"/>
    <lineage>
        <taxon>Bacteria</taxon>
        <taxon>Pseudomonadati</taxon>
        <taxon>Pseudomonadota</taxon>
        <taxon>Alphaproteobacteria</taxon>
        <taxon>Sphingomonadales</taxon>
        <taxon>Erythrobacteraceae</taxon>
        <taxon>Aurantiacibacter</taxon>
    </lineage>
</organism>
<reference evidence="5 6" key="1">
    <citation type="submission" date="2019-12" db="EMBL/GenBank/DDBJ databases">
        <title>Genomic-based taxomic classification of the family Erythrobacteraceae.</title>
        <authorList>
            <person name="Xu L."/>
        </authorList>
    </citation>
    <scope>NUCLEOTIDE SEQUENCE [LARGE SCALE GENOMIC DNA]</scope>
    <source>
        <strain evidence="5 6">RC4-10-4</strain>
    </source>
</reference>
<dbReference type="OrthoDB" id="9800350at2"/>
<dbReference type="EMBL" id="WTYH01000001">
    <property type="protein sequence ID" value="MXO92633.1"/>
    <property type="molecule type" value="Genomic_DNA"/>
</dbReference>
<evidence type="ECO:0000256" key="3">
    <source>
        <dbReference type="ARBA" id="ARBA00023163"/>
    </source>
</evidence>
<sequence length="124" mass="13943">MGEGGVEREDPARSVMAMLGDRWSPLLLLVLETGEWRHADLRRTAAALSAEQALSQRILTLKLRALERDGFVSRMVTDDVPPRVSYALTPLGRALVGELRRTISWLNERRGEIAAARRSYDELD</sequence>
<comment type="caution">
    <text evidence="5">The sequence shown here is derived from an EMBL/GenBank/DDBJ whole genome shotgun (WGS) entry which is preliminary data.</text>
</comment>
<dbReference type="PROSITE" id="PS51118">
    <property type="entry name" value="HTH_HXLR"/>
    <property type="match status" value="1"/>
</dbReference>
<evidence type="ECO:0000313" key="6">
    <source>
        <dbReference type="Proteomes" id="UP000460626"/>
    </source>
</evidence>
<dbReference type="PANTHER" id="PTHR33204:SF39">
    <property type="entry name" value="TRANSCRIPTIONAL REGULATORY PROTEIN"/>
    <property type="match status" value="1"/>
</dbReference>
<evidence type="ECO:0000313" key="5">
    <source>
        <dbReference type="EMBL" id="MXO92633.1"/>
    </source>
</evidence>
<gene>
    <name evidence="5" type="ORF">GRI62_03305</name>
</gene>
<dbReference type="GO" id="GO:0003677">
    <property type="term" value="F:DNA binding"/>
    <property type="evidence" value="ECO:0007669"/>
    <property type="project" value="UniProtKB-KW"/>
</dbReference>
<dbReference type="Pfam" id="PF01638">
    <property type="entry name" value="HxlR"/>
    <property type="match status" value="1"/>
</dbReference>
<dbReference type="InterPro" id="IPR036388">
    <property type="entry name" value="WH-like_DNA-bd_sf"/>
</dbReference>
<evidence type="ECO:0000256" key="2">
    <source>
        <dbReference type="ARBA" id="ARBA00023125"/>
    </source>
</evidence>
<dbReference type="PANTHER" id="PTHR33204">
    <property type="entry name" value="TRANSCRIPTIONAL REGULATOR, MARR FAMILY"/>
    <property type="match status" value="1"/>
</dbReference>
<dbReference type="Gene3D" id="1.10.10.10">
    <property type="entry name" value="Winged helix-like DNA-binding domain superfamily/Winged helix DNA-binding domain"/>
    <property type="match status" value="1"/>
</dbReference>
<evidence type="ECO:0000259" key="4">
    <source>
        <dbReference type="PROSITE" id="PS51118"/>
    </source>
</evidence>
<feature type="domain" description="HTH hxlR-type" evidence="4">
    <location>
        <begin position="10"/>
        <end position="114"/>
    </location>
</feature>
<keyword evidence="2" id="KW-0238">DNA-binding</keyword>
<evidence type="ECO:0000256" key="1">
    <source>
        <dbReference type="ARBA" id="ARBA00023015"/>
    </source>
</evidence>
<dbReference type="InterPro" id="IPR036390">
    <property type="entry name" value="WH_DNA-bd_sf"/>
</dbReference>
<dbReference type="InterPro" id="IPR002577">
    <property type="entry name" value="HTH_HxlR"/>
</dbReference>
<keyword evidence="1" id="KW-0805">Transcription regulation</keyword>
<dbReference type="SUPFAM" id="SSF46785">
    <property type="entry name" value="Winged helix' DNA-binding domain"/>
    <property type="match status" value="1"/>
</dbReference>
<keyword evidence="3" id="KW-0804">Transcription</keyword>
<accession>A0A844ZWZ2</accession>
<keyword evidence="6" id="KW-1185">Reference proteome</keyword>
<proteinExistence type="predicted"/>
<dbReference type="Proteomes" id="UP000460626">
    <property type="component" value="Unassembled WGS sequence"/>
</dbReference>
<protein>
    <submittedName>
        <fullName evidence="5">Transcriptional regulator</fullName>
    </submittedName>
</protein>
<dbReference type="AlphaFoldDB" id="A0A844ZWZ2"/>
<name>A0A844ZWZ2_9SPHN</name>